<proteinExistence type="predicted"/>
<sequence>MQMYVFVLRWQKKKRKLFYGFRLKLNSKI</sequence>
<dbReference type="EMBL" id="BK015905">
    <property type="protein sequence ID" value="DAD72763.1"/>
    <property type="molecule type" value="Genomic_DNA"/>
</dbReference>
<protein>
    <submittedName>
        <fullName evidence="1">Acriflavine resistance protein B</fullName>
    </submittedName>
</protein>
<organism evidence="1">
    <name type="scientific">Siphoviridae sp. ctH8e11</name>
    <dbReference type="NCBI Taxonomy" id="2827567"/>
    <lineage>
        <taxon>Viruses</taxon>
        <taxon>Duplodnaviria</taxon>
        <taxon>Heunggongvirae</taxon>
        <taxon>Uroviricota</taxon>
        <taxon>Caudoviricetes</taxon>
    </lineage>
</organism>
<accession>A0A8S5LSD6</accession>
<evidence type="ECO:0000313" key="1">
    <source>
        <dbReference type="EMBL" id="DAD72763.1"/>
    </source>
</evidence>
<name>A0A8S5LSD6_9CAUD</name>
<reference evidence="1" key="1">
    <citation type="journal article" date="2021" name="Proc. Natl. Acad. Sci. U.S.A.">
        <title>A Catalog of Tens of Thousands of Viruses from Human Metagenomes Reveals Hidden Associations with Chronic Diseases.</title>
        <authorList>
            <person name="Tisza M.J."/>
            <person name="Buck C.B."/>
        </authorList>
    </citation>
    <scope>NUCLEOTIDE SEQUENCE</scope>
    <source>
        <strain evidence="1">CtH8e11</strain>
    </source>
</reference>